<dbReference type="PATRIC" id="fig|1618023.3.peg.2188"/>
<proteinExistence type="predicted"/>
<organism evidence="1 2">
    <name type="scientific">Aliterella atlantica CENA595</name>
    <dbReference type="NCBI Taxonomy" id="1618023"/>
    <lineage>
        <taxon>Bacteria</taxon>
        <taxon>Bacillati</taxon>
        <taxon>Cyanobacteriota</taxon>
        <taxon>Cyanophyceae</taxon>
        <taxon>Chroococcidiopsidales</taxon>
        <taxon>Aliterellaceae</taxon>
        <taxon>Aliterella</taxon>
    </lineage>
</organism>
<accession>A0A0D8ZMR1</accession>
<gene>
    <name evidence="1" type="ORF">UH38_20655</name>
</gene>
<dbReference type="EMBL" id="JYON01000029">
    <property type="protein sequence ID" value="KJH70040.1"/>
    <property type="molecule type" value="Genomic_DNA"/>
</dbReference>
<dbReference type="Proteomes" id="UP000032452">
    <property type="component" value="Unassembled WGS sequence"/>
</dbReference>
<evidence type="ECO:0000313" key="2">
    <source>
        <dbReference type="Proteomes" id="UP000032452"/>
    </source>
</evidence>
<comment type="caution">
    <text evidence="1">The sequence shown here is derived from an EMBL/GenBank/DDBJ whole genome shotgun (WGS) entry which is preliminary data.</text>
</comment>
<dbReference type="AlphaFoldDB" id="A0A0D8ZMR1"/>
<protein>
    <recommendedName>
        <fullName evidence="3">DUF3172 domain-containing protein</fullName>
    </recommendedName>
</protein>
<keyword evidence="2" id="KW-1185">Reference proteome</keyword>
<dbReference type="RefSeq" id="WP_045056584.1">
    <property type="nucleotide sequence ID" value="NZ_CAWMDP010000025.1"/>
</dbReference>
<name>A0A0D8ZMR1_9CYAN</name>
<dbReference type="OrthoDB" id="455197at2"/>
<dbReference type="InterPro" id="IPR021511">
    <property type="entry name" value="DUF3172"/>
</dbReference>
<dbReference type="Pfam" id="PF11371">
    <property type="entry name" value="DUF3172"/>
    <property type="match status" value="1"/>
</dbReference>
<reference evidence="1 2" key="1">
    <citation type="submission" date="2015-02" db="EMBL/GenBank/DDBJ databases">
        <title>Draft genome of a novel marine cyanobacterium (Chroococcales) isolated from South Atlantic Ocean.</title>
        <authorList>
            <person name="Rigonato J."/>
            <person name="Alvarenga D.O."/>
            <person name="Branco L.H."/>
            <person name="Varani A.M."/>
            <person name="Brandini F.P."/>
            <person name="Fiore M.F."/>
        </authorList>
    </citation>
    <scope>NUCLEOTIDE SEQUENCE [LARGE SCALE GENOMIC DNA]</scope>
    <source>
        <strain evidence="1 2">CENA595</strain>
    </source>
</reference>
<dbReference type="STRING" id="1618023.UH38_20655"/>
<sequence>MKRIAPSAKLLTRKFWRFNFAKLALLAAIFILGSGAGIAITSTITFHPANVASREFIDISAPNPEICAQYGASAMVIDARFFVTMNPFHVFVSQSNLKPGCVLRMGNWQILEQRRLITADQVRDCRNSMNTFGFIGELENSPDIRCVYQNDNSQNLFLNQPGLPPPPSTENF</sequence>
<evidence type="ECO:0000313" key="1">
    <source>
        <dbReference type="EMBL" id="KJH70040.1"/>
    </source>
</evidence>
<evidence type="ECO:0008006" key="3">
    <source>
        <dbReference type="Google" id="ProtNLM"/>
    </source>
</evidence>